<dbReference type="Proteomes" id="UP000545286">
    <property type="component" value="Unassembled WGS sequence"/>
</dbReference>
<reference evidence="1 2" key="1">
    <citation type="submission" date="2020-08" db="EMBL/GenBank/DDBJ databases">
        <title>Sequencing the genomes of 1000 actinobacteria strains.</title>
        <authorList>
            <person name="Klenk H.-P."/>
        </authorList>
    </citation>
    <scope>NUCLEOTIDE SEQUENCE [LARGE SCALE GENOMIC DNA]</scope>
    <source>
        <strain evidence="1 2">DSM 20419</strain>
    </source>
</reference>
<accession>A0A7W4UKL2</accession>
<comment type="caution">
    <text evidence="1">The sequence shown here is derived from an EMBL/GenBank/DDBJ whole genome shotgun (WGS) entry which is preliminary data.</text>
</comment>
<dbReference type="EMBL" id="JACHWJ010000001">
    <property type="protein sequence ID" value="MBB2956167.1"/>
    <property type="molecule type" value="Genomic_DNA"/>
</dbReference>
<name>A0A7W4UKL2_9MICO</name>
<evidence type="ECO:0000313" key="2">
    <source>
        <dbReference type="Proteomes" id="UP000545286"/>
    </source>
</evidence>
<proteinExistence type="predicted"/>
<protein>
    <submittedName>
        <fullName evidence="1">Uncharacterized protein</fullName>
    </submittedName>
</protein>
<keyword evidence="2" id="KW-1185">Reference proteome</keyword>
<dbReference type="AlphaFoldDB" id="A0A7W4UKL2"/>
<organism evidence="1 2">
    <name type="scientific">Pseudoclavibacter helvolus</name>
    <dbReference type="NCBI Taxonomy" id="255205"/>
    <lineage>
        <taxon>Bacteria</taxon>
        <taxon>Bacillati</taxon>
        <taxon>Actinomycetota</taxon>
        <taxon>Actinomycetes</taxon>
        <taxon>Micrococcales</taxon>
        <taxon>Microbacteriaceae</taxon>
        <taxon>Pseudoclavibacter</taxon>
    </lineage>
</organism>
<gene>
    <name evidence="1" type="ORF">FHX72_000279</name>
</gene>
<sequence length="104" mass="11282">MQWSEESPECDALDGVATGDRVRGRIQVRAGVRAQMQSVDDDAVVVKGRGGGDPHLGVTRVDLHAGDKWMRQIGDQGRHDVSLWSILGPVTNVTGVTPRIKCIH</sequence>
<evidence type="ECO:0000313" key="1">
    <source>
        <dbReference type="EMBL" id="MBB2956167.1"/>
    </source>
</evidence>